<evidence type="ECO:0000256" key="11">
    <source>
        <dbReference type="SAM" id="MobiDB-lite"/>
    </source>
</evidence>
<dbReference type="PANTHER" id="PTHR15495">
    <property type="entry name" value="NEGATIVE REGULATOR OF VESICLE FORMATION-RELATED"/>
    <property type="match status" value="1"/>
</dbReference>
<feature type="transmembrane region" description="Helical" evidence="10">
    <location>
        <begin position="840"/>
        <end position="863"/>
    </location>
</feature>
<keyword evidence="9 10" id="KW-0472">Membrane</keyword>
<keyword evidence="6 10" id="KW-0256">Endoplasmic reticulum</keyword>
<keyword evidence="4 10" id="KW-0812">Transmembrane</keyword>
<evidence type="ECO:0000256" key="2">
    <source>
        <dbReference type="ARBA" id="ARBA00006931"/>
    </source>
</evidence>
<dbReference type="GO" id="GO:0006505">
    <property type="term" value="P:GPI anchor metabolic process"/>
    <property type="evidence" value="ECO:0007669"/>
    <property type="project" value="TreeGrafter"/>
</dbReference>
<keyword evidence="5 10" id="KW-0378">Hydrolase</keyword>
<evidence type="ECO:0000313" key="15">
    <source>
        <dbReference type="Proteomes" id="UP000187429"/>
    </source>
</evidence>
<evidence type="ECO:0000256" key="5">
    <source>
        <dbReference type="ARBA" id="ARBA00022801"/>
    </source>
</evidence>
<dbReference type="EMBL" id="LSSM01005205">
    <property type="protein sequence ID" value="OMJ13152.1"/>
    <property type="molecule type" value="Genomic_DNA"/>
</dbReference>
<proteinExistence type="inferred from homology"/>
<evidence type="ECO:0000256" key="8">
    <source>
        <dbReference type="ARBA" id="ARBA00022989"/>
    </source>
</evidence>
<dbReference type="GO" id="GO:0005789">
    <property type="term" value="C:endoplasmic reticulum membrane"/>
    <property type="evidence" value="ECO:0007669"/>
    <property type="project" value="UniProtKB-SubCell"/>
</dbReference>
<dbReference type="PANTHER" id="PTHR15495:SF7">
    <property type="entry name" value="GPI INOSITOL-DEACYLASE"/>
    <property type="match status" value="1"/>
</dbReference>
<evidence type="ECO:0000313" key="14">
    <source>
        <dbReference type="EMBL" id="OMJ13152.1"/>
    </source>
</evidence>
<dbReference type="Pfam" id="PF07819">
    <property type="entry name" value="PGAP1"/>
    <property type="match status" value="1"/>
</dbReference>
<dbReference type="GO" id="GO:0006888">
    <property type="term" value="P:endoplasmic reticulum to Golgi vesicle-mediated transport"/>
    <property type="evidence" value="ECO:0007669"/>
    <property type="project" value="TreeGrafter"/>
</dbReference>
<comment type="caution">
    <text evidence="14">The sequence shown here is derived from an EMBL/GenBank/DDBJ whole genome shotgun (WGS) entry which is preliminary data.</text>
</comment>
<feature type="transmembrane region" description="Helical" evidence="10">
    <location>
        <begin position="25"/>
        <end position="46"/>
    </location>
</feature>
<accession>A0A1R1XEU5</accession>
<gene>
    <name evidence="14" type="ORF">AYI69_g9116</name>
</gene>
<feature type="domain" description="GPI inositol-deacylase PGAP1-like alpha/beta" evidence="12">
    <location>
        <begin position="101"/>
        <end position="340"/>
    </location>
</feature>
<dbReference type="InterPro" id="IPR039529">
    <property type="entry name" value="PGAP1/BST1"/>
</dbReference>
<evidence type="ECO:0000259" key="12">
    <source>
        <dbReference type="Pfam" id="PF07819"/>
    </source>
</evidence>
<evidence type="ECO:0000256" key="7">
    <source>
        <dbReference type="ARBA" id="ARBA00022927"/>
    </source>
</evidence>
<reference evidence="15" key="1">
    <citation type="submission" date="2017-01" db="EMBL/GenBank/DDBJ databases">
        <authorList>
            <person name="Wang Y."/>
            <person name="White M."/>
            <person name="Kvist S."/>
            <person name="Moncalvo J.-M."/>
        </authorList>
    </citation>
    <scope>NUCLEOTIDE SEQUENCE [LARGE SCALE GENOMIC DNA]</scope>
    <source>
        <strain evidence="15">ID-206-W2</strain>
    </source>
</reference>
<feature type="transmembrane region" description="Helical" evidence="10">
    <location>
        <begin position="721"/>
        <end position="745"/>
    </location>
</feature>
<feature type="transmembrane region" description="Helical" evidence="10">
    <location>
        <begin position="800"/>
        <end position="819"/>
    </location>
</feature>
<evidence type="ECO:0000256" key="9">
    <source>
        <dbReference type="ARBA" id="ARBA00023136"/>
    </source>
</evidence>
<evidence type="ECO:0000256" key="4">
    <source>
        <dbReference type="ARBA" id="ARBA00022692"/>
    </source>
</evidence>
<evidence type="ECO:0000256" key="6">
    <source>
        <dbReference type="ARBA" id="ARBA00022824"/>
    </source>
</evidence>
<feature type="region of interest" description="Disordered" evidence="11">
    <location>
        <begin position="1188"/>
        <end position="1212"/>
    </location>
</feature>
<keyword evidence="3 10" id="KW-0813">Transport</keyword>
<evidence type="ECO:0000259" key="13">
    <source>
        <dbReference type="Pfam" id="PF25140"/>
    </source>
</evidence>
<dbReference type="InterPro" id="IPR056824">
    <property type="entry name" value="PGAP1_TMD"/>
</dbReference>
<evidence type="ECO:0000256" key="3">
    <source>
        <dbReference type="ARBA" id="ARBA00022448"/>
    </source>
</evidence>
<dbReference type="OrthoDB" id="348976at2759"/>
<feature type="domain" description="GPI inositol-deacylase transmembrane" evidence="13">
    <location>
        <begin position="1011"/>
        <end position="1154"/>
    </location>
</feature>
<evidence type="ECO:0000256" key="10">
    <source>
        <dbReference type="RuleBase" id="RU365011"/>
    </source>
</evidence>
<keyword evidence="7 10" id="KW-0653">Protein transport</keyword>
<dbReference type="Gene3D" id="3.40.50.1820">
    <property type="entry name" value="alpha/beta hydrolase"/>
    <property type="match status" value="1"/>
</dbReference>
<sequence length="1315" mass="147991">MRVVSRKFNKIFSIIKKPANNALKYPVSLISAFSVLFIALIAFSYFKVREIDTGCKMSYMYPYYIRQDKMENTQWTKYSAKYKLYLYREGGFDYDDEAYRIPILFIPGNAGSYKQVRSIARASSEAYTELSKINPDLAKNGNIGFDYFTADLNEELTAFHGRSMVEQAEFINDSIKYILSLYEINRGKFLTFPGDIKFPKVESVILIGHSMGGMVARTSISLKTHIKNSVNTLITLSTPHVSPTVNLDLQVSNVYKSVNHFWSILSKSNELENISLISIVGGNMDGMINSDLAYVEDIVSPKNGFTVFSSSIKNVWLSIDHQSILWCKQLVLSLSRALIDIADAKSKYQTIPADARIQIFKQRLLSNNLGHFIDTSTTLGPPDSATLGNTLDSSHISSNHTYIGVNYPQNSFVVSASHFSDLDNSVTVHLLDNSFYDKGYITSKKGTLQFLQSSTYNENYHDIDYLHLVCCGPNIKNEGSKPSDFFTIKNQNSDNDVCTFIKPIQTASLMAGNRGSEKYAHYAEVSSSEIYMCSKIGVLNPTPDSSTKNHKFKMQGSRVYLRLVSSTIMESQTNLKASLYTLILSKFKFTISPVYSNNEPKTQENSFRTRVLLEVPEDPFFEYKVSATPITNNNESKWSPLCIRQSGSSKNEYRFWARSNVVNLSMHGQGAYTFGINFNQERTSFRGVYVDIFSLNLPANGYQITVKVDLLASLSRIVGRYYISIITLTFIWSNIALLAQFYYWFYHQTNKESSSNSILDNFFSKSKHFKWYKKLDPASFIRVGFPSTISALYVSGFKFGLFYLLSLATVVIMSLQIIVGVNVDFEKFPAFLSFVQNLFFGFRGTSIFTPIIPALLVVSSFGLTILESILLYSVCSFLSLISSKLIQFQFCRNNKGFFKSISEHRSVLDMEPGATKYCTIAIELGLLSWNNHSLLQPQSVDMDLGGSESADHSITSDGDVQTNVQNARAVELEGQCKSTMISTIKGLFIKQSFSGSIKLLLKLLVFLVLDSRTLISLVALSALVLTAIPYHCGFLIIFLSHLLSVVRAMSHLRLSKWIKNKIHSPEVGCKVCNSQIVYFSSRVNYLSALLLIWLPLLALMIPEVVVWVKSVQIGWIDTKTPSHNIFKLLPFMLIKIVSGNVLPPISKKAKEIVLLSIEDNSLRNRRRSSQYSNISIDDQIEGRVSDDVSMKSKQGNRENGGASCSEQAQRQNKHIEPVHMRVEVGVPGVHDIFERFWSKEMMKGEDLCDEGVYELDVLGLGFFFAQTSFGFPGVVLGLALEIKHSWGRIVIVANDTLFEQGVKFKENVVAWFSGQ</sequence>
<dbReference type="InterPro" id="IPR029058">
    <property type="entry name" value="AB_hydrolase_fold"/>
</dbReference>
<organism evidence="14 15">
    <name type="scientific">Smittium culicis</name>
    <dbReference type="NCBI Taxonomy" id="133412"/>
    <lineage>
        <taxon>Eukaryota</taxon>
        <taxon>Fungi</taxon>
        <taxon>Fungi incertae sedis</taxon>
        <taxon>Zoopagomycota</taxon>
        <taxon>Kickxellomycotina</taxon>
        <taxon>Harpellomycetes</taxon>
        <taxon>Harpellales</taxon>
        <taxon>Legeriomycetaceae</taxon>
        <taxon>Smittium</taxon>
    </lineage>
</organism>
<name>A0A1R1XEU5_9FUNG</name>
<dbReference type="GO" id="GO:0050185">
    <property type="term" value="F:phosphatidylinositol deacylase activity"/>
    <property type="evidence" value="ECO:0007669"/>
    <property type="project" value="TreeGrafter"/>
</dbReference>
<evidence type="ECO:0000256" key="1">
    <source>
        <dbReference type="ARBA" id="ARBA00004477"/>
    </source>
</evidence>
<feature type="transmembrane region" description="Helical" evidence="10">
    <location>
        <begin position="1083"/>
        <end position="1105"/>
    </location>
</feature>
<dbReference type="InterPro" id="IPR012908">
    <property type="entry name" value="PGAP1-ab_dom-like"/>
</dbReference>
<feature type="transmembrane region" description="Helical" evidence="10">
    <location>
        <begin position="1028"/>
        <end position="1049"/>
    </location>
</feature>
<keyword evidence="8 10" id="KW-1133">Transmembrane helix</keyword>
<dbReference type="Proteomes" id="UP000187429">
    <property type="component" value="Unassembled WGS sequence"/>
</dbReference>
<comment type="similarity">
    <text evidence="2 10">Belongs to the GPI inositol-deacylase family.</text>
</comment>
<dbReference type="EC" id="3.1.-.-" evidence="10"/>
<protein>
    <recommendedName>
        <fullName evidence="10">GPI inositol-deacylase</fullName>
        <ecNumber evidence="10">3.1.-.-</ecNumber>
    </recommendedName>
</protein>
<dbReference type="SUPFAM" id="SSF53474">
    <property type="entry name" value="alpha/beta-Hydrolases"/>
    <property type="match status" value="1"/>
</dbReference>
<dbReference type="Pfam" id="PF25140">
    <property type="entry name" value="PGAP1_TMD"/>
    <property type="match status" value="1"/>
</dbReference>
<comment type="subcellular location">
    <subcellularLocation>
        <location evidence="1">Endoplasmic reticulum membrane</location>
        <topology evidence="1">Multi-pass membrane protein</topology>
    </subcellularLocation>
</comment>
<comment type="function">
    <text evidence="10">Involved in inositol deacylation of GPI-anchored proteins which plays important roles in the quality control and ER-associated degradation of GPI-anchored proteins.</text>
</comment>
<dbReference type="GO" id="GO:0015031">
    <property type="term" value="P:protein transport"/>
    <property type="evidence" value="ECO:0007669"/>
    <property type="project" value="UniProtKB-KW"/>
</dbReference>
<keyword evidence="15" id="KW-1185">Reference proteome</keyword>